<sequence>MLQIDSFFESLPSSSFLDTLFPQPTRYRFPQPTSSTCYRHFFLLSIIQYPNDRPNGCPPPQENFEMKDCLLSAKSIQEFIEINDPKNDCLNTDIVLSSDWTLSVPLELTARPIVLVLNLKDQ</sequence>
<reference evidence="1 2" key="1">
    <citation type="submission" date="2021-06" db="EMBL/GenBank/DDBJ databases">
        <title>Caerostris extrusa draft genome.</title>
        <authorList>
            <person name="Kono N."/>
            <person name="Arakawa K."/>
        </authorList>
    </citation>
    <scope>NUCLEOTIDE SEQUENCE [LARGE SCALE GENOMIC DNA]</scope>
</reference>
<evidence type="ECO:0000313" key="2">
    <source>
        <dbReference type="Proteomes" id="UP001054945"/>
    </source>
</evidence>
<dbReference type="EMBL" id="BPLR01014748">
    <property type="protein sequence ID" value="GIY71051.1"/>
    <property type="molecule type" value="Genomic_DNA"/>
</dbReference>
<organism evidence="1 2">
    <name type="scientific">Caerostris extrusa</name>
    <name type="common">Bark spider</name>
    <name type="synonym">Caerostris bankana</name>
    <dbReference type="NCBI Taxonomy" id="172846"/>
    <lineage>
        <taxon>Eukaryota</taxon>
        <taxon>Metazoa</taxon>
        <taxon>Ecdysozoa</taxon>
        <taxon>Arthropoda</taxon>
        <taxon>Chelicerata</taxon>
        <taxon>Arachnida</taxon>
        <taxon>Araneae</taxon>
        <taxon>Araneomorphae</taxon>
        <taxon>Entelegynae</taxon>
        <taxon>Araneoidea</taxon>
        <taxon>Araneidae</taxon>
        <taxon>Caerostris</taxon>
    </lineage>
</organism>
<gene>
    <name evidence="1" type="ORF">CEXT_312441</name>
</gene>
<proteinExistence type="predicted"/>
<name>A0AAV4VLK9_CAEEX</name>
<keyword evidence="2" id="KW-1185">Reference proteome</keyword>
<protein>
    <submittedName>
        <fullName evidence="1">Uncharacterized protein</fullName>
    </submittedName>
</protein>
<comment type="caution">
    <text evidence="1">The sequence shown here is derived from an EMBL/GenBank/DDBJ whole genome shotgun (WGS) entry which is preliminary data.</text>
</comment>
<dbReference type="Proteomes" id="UP001054945">
    <property type="component" value="Unassembled WGS sequence"/>
</dbReference>
<evidence type="ECO:0000313" key="1">
    <source>
        <dbReference type="EMBL" id="GIY71051.1"/>
    </source>
</evidence>
<accession>A0AAV4VLK9</accession>
<dbReference type="AlphaFoldDB" id="A0AAV4VLK9"/>